<keyword evidence="2" id="KW-1185">Reference proteome</keyword>
<name>A0A7W9G236_9ACTN</name>
<evidence type="ECO:0000313" key="2">
    <source>
        <dbReference type="Proteomes" id="UP000579153"/>
    </source>
</evidence>
<dbReference type="Proteomes" id="UP000579153">
    <property type="component" value="Unassembled WGS sequence"/>
</dbReference>
<accession>A0A7W9G236</accession>
<evidence type="ECO:0000313" key="1">
    <source>
        <dbReference type="EMBL" id="MBB5775763.1"/>
    </source>
</evidence>
<reference evidence="1 2" key="1">
    <citation type="submission" date="2020-08" db="EMBL/GenBank/DDBJ databases">
        <title>Sequencing the genomes of 1000 actinobacteria strains.</title>
        <authorList>
            <person name="Klenk H.-P."/>
        </authorList>
    </citation>
    <scope>NUCLEOTIDE SEQUENCE [LARGE SCALE GENOMIC DNA]</scope>
    <source>
        <strain evidence="1 2">DSM 45507</strain>
    </source>
</reference>
<sequence>MTYRVLQPDPPDPDEMLRYLTSVYRQAGLYPPTQDA</sequence>
<gene>
    <name evidence="1" type="ORF">HD596_002519</name>
</gene>
<dbReference type="AlphaFoldDB" id="A0A7W9G236"/>
<proteinExistence type="predicted"/>
<comment type="caution">
    <text evidence="1">The sequence shown here is derived from an EMBL/GenBank/DDBJ whole genome shotgun (WGS) entry which is preliminary data.</text>
</comment>
<organism evidence="1 2">
    <name type="scientific">Nonomuraea jabiensis</name>
    <dbReference type="NCBI Taxonomy" id="882448"/>
    <lineage>
        <taxon>Bacteria</taxon>
        <taxon>Bacillati</taxon>
        <taxon>Actinomycetota</taxon>
        <taxon>Actinomycetes</taxon>
        <taxon>Streptosporangiales</taxon>
        <taxon>Streptosporangiaceae</taxon>
        <taxon>Nonomuraea</taxon>
    </lineage>
</organism>
<dbReference type="EMBL" id="JACHMB010000001">
    <property type="protein sequence ID" value="MBB5775763.1"/>
    <property type="molecule type" value="Genomic_DNA"/>
</dbReference>
<protein>
    <submittedName>
        <fullName evidence="1">Uncharacterized protein</fullName>
    </submittedName>
</protein>